<dbReference type="Pfam" id="PF13374">
    <property type="entry name" value="TPR_10"/>
    <property type="match status" value="1"/>
</dbReference>
<protein>
    <recommendedName>
        <fullName evidence="8">Tetratricopeptide repeat protein</fullName>
    </recommendedName>
</protein>
<evidence type="ECO:0000256" key="1">
    <source>
        <dbReference type="ARBA" id="ARBA00004496"/>
    </source>
</evidence>
<keyword evidence="5" id="KW-1133">Transmembrane helix</keyword>
<evidence type="ECO:0000256" key="3">
    <source>
        <dbReference type="ARBA" id="ARBA00022737"/>
    </source>
</evidence>
<dbReference type="PANTHER" id="PTHR45783:SF3">
    <property type="entry name" value="KINESIN LIGHT CHAIN"/>
    <property type="match status" value="1"/>
</dbReference>
<keyword evidence="7" id="KW-1185">Reference proteome</keyword>
<dbReference type="RefSeq" id="WP_088620167.1">
    <property type="nucleotide sequence ID" value="NZ_CP022129.1"/>
</dbReference>
<dbReference type="GO" id="GO:0007018">
    <property type="term" value="P:microtubule-based movement"/>
    <property type="evidence" value="ECO:0007669"/>
    <property type="project" value="TreeGrafter"/>
</dbReference>
<dbReference type="Gene3D" id="1.25.40.10">
    <property type="entry name" value="Tetratricopeptide repeat domain"/>
    <property type="match status" value="2"/>
</dbReference>
<keyword evidence="5" id="KW-0472">Membrane</keyword>
<dbReference type="Proteomes" id="UP000197019">
    <property type="component" value="Chromosome"/>
</dbReference>
<dbReference type="OrthoDB" id="9772100at2"/>
<dbReference type="SUPFAM" id="SSF48452">
    <property type="entry name" value="TPR-like"/>
    <property type="match status" value="1"/>
</dbReference>
<keyword evidence="3" id="KW-0677">Repeat</keyword>
<sequence length="536" mass="58285">MGWWKTNTVWIFSGIGVSVPLALVGWLMATPAPGPAISADNGGVAVGGNQVSITGGGNAVTLPTPPAATDTAPAATVRADHNGQAVGGDNISIHGDGNTVNQNTTNNYYKSAEYQALNKALTTAQQHAKDHPEDPSFSQELAELQQKMADFKRDVLQLAEEFSKLKINTERLRLAKQHFDAGDYAAARAILDAEKMGQDQQSLLDEKARLQDRQAENTAHLEDNATEFILKAQLTALDYNLPEPERIAQTSGYFNQALKSARTPDNVFAFARFMQDHNQYAPAEALYREVLGQLRQLAAANPAVYLPNVATTLNNLANLAQVDTQRRKEAEGLYQEALGNYRQLAATNPAVSLPDVAMTLNNLAALVSDDTTRRKEAEGLYQEALGNYRQLAVANPAVYLPYVAATLNNLANLVSDDTARRKEAEGLYQEALGNYRQLAAANPAVYLPDVATTLNNLANLVKADTSRRKEQARQDFSRKLKWDPSDFSGEKFSWRLLPSAARLRPAPAAIHNSPSVRCAPLACANDLTPFRDGLAC</sequence>
<evidence type="ECO:0000313" key="6">
    <source>
        <dbReference type="EMBL" id="ASF47295.1"/>
    </source>
</evidence>
<keyword evidence="5" id="KW-0812">Transmembrane</keyword>
<accession>A0A1Z4C199</accession>
<comment type="subcellular location">
    <subcellularLocation>
        <location evidence="1">Cytoplasm</location>
    </subcellularLocation>
</comment>
<dbReference type="AlphaFoldDB" id="A0A1Z4C199"/>
<reference evidence="6 7" key="1">
    <citation type="submission" date="2017-06" db="EMBL/GenBank/DDBJ databases">
        <title>Genome Sequencing of the methanotroph Methylovulum psychrotolerants str. HV10-M2 isolated from a high-altitude environment.</title>
        <authorList>
            <person name="Mateos-Rivera A."/>
        </authorList>
    </citation>
    <scope>NUCLEOTIDE SEQUENCE [LARGE SCALE GENOMIC DNA]</scope>
    <source>
        <strain evidence="6 7">HV10_M2</strain>
    </source>
</reference>
<dbReference type="EMBL" id="CP022129">
    <property type="protein sequence ID" value="ASF47295.1"/>
    <property type="molecule type" value="Genomic_DNA"/>
</dbReference>
<dbReference type="InterPro" id="IPR002151">
    <property type="entry name" value="Kinesin_light"/>
</dbReference>
<name>A0A1Z4C199_9GAMM</name>
<evidence type="ECO:0000256" key="2">
    <source>
        <dbReference type="ARBA" id="ARBA00022490"/>
    </source>
</evidence>
<dbReference type="PANTHER" id="PTHR45783">
    <property type="entry name" value="KINESIN LIGHT CHAIN"/>
    <property type="match status" value="1"/>
</dbReference>
<gene>
    <name evidence="6" type="ORF">CEK71_15135</name>
</gene>
<evidence type="ECO:0008006" key="8">
    <source>
        <dbReference type="Google" id="ProtNLM"/>
    </source>
</evidence>
<evidence type="ECO:0000256" key="4">
    <source>
        <dbReference type="ARBA" id="ARBA00022803"/>
    </source>
</evidence>
<evidence type="ECO:0000256" key="5">
    <source>
        <dbReference type="SAM" id="Phobius"/>
    </source>
</evidence>
<evidence type="ECO:0000313" key="7">
    <source>
        <dbReference type="Proteomes" id="UP000197019"/>
    </source>
</evidence>
<organism evidence="6 7">
    <name type="scientific">Methylovulum psychrotolerans</name>
    <dbReference type="NCBI Taxonomy" id="1704499"/>
    <lineage>
        <taxon>Bacteria</taxon>
        <taxon>Pseudomonadati</taxon>
        <taxon>Pseudomonadota</taxon>
        <taxon>Gammaproteobacteria</taxon>
        <taxon>Methylococcales</taxon>
        <taxon>Methylococcaceae</taxon>
        <taxon>Methylovulum</taxon>
    </lineage>
</organism>
<keyword evidence="4" id="KW-0802">TPR repeat</keyword>
<dbReference type="GO" id="GO:0005737">
    <property type="term" value="C:cytoplasm"/>
    <property type="evidence" value="ECO:0007669"/>
    <property type="project" value="UniProtKB-SubCell"/>
</dbReference>
<keyword evidence="2" id="KW-0963">Cytoplasm</keyword>
<proteinExistence type="predicted"/>
<dbReference type="InterPro" id="IPR011990">
    <property type="entry name" value="TPR-like_helical_dom_sf"/>
</dbReference>
<feature type="transmembrane region" description="Helical" evidence="5">
    <location>
        <begin position="9"/>
        <end position="29"/>
    </location>
</feature>
<dbReference type="GO" id="GO:0019894">
    <property type="term" value="F:kinesin binding"/>
    <property type="evidence" value="ECO:0007669"/>
    <property type="project" value="TreeGrafter"/>
</dbReference>
<dbReference type="KEGG" id="mpsy:CEK71_15135"/>
<dbReference type="GO" id="GO:0005871">
    <property type="term" value="C:kinesin complex"/>
    <property type="evidence" value="ECO:0007669"/>
    <property type="project" value="InterPro"/>
</dbReference>